<accession>A0A1B6CWB0</accession>
<organism evidence="3">
    <name type="scientific">Clastoptera arizonana</name>
    <name type="common">Arizona spittle bug</name>
    <dbReference type="NCBI Taxonomy" id="38151"/>
    <lineage>
        <taxon>Eukaryota</taxon>
        <taxon>Metazoa</taxon>
        <taxon>Ecdysozoa</taxon>
        <taxon>Arthropoda</taxon>
        <taxon>Hexapoda</taxon>
        <taxon>Insecta</taxon>
        <taxon>Pterygota</taxon>
        <taxon>Neoptera</taxon>
        <taxon>Paraneoptera</taxon>
        <taxon>Hemiptera</taxon>
        <taxon>Auchenorrhyncha</taxon>
        <taxon>Cercopoidea</taxon>
        <taxon>Clastopteridae</taxon>
        <taxon>Clastoptera</taxon>
    </lineage>
</organism>
<feature type="region of interest" description="Disordered" evidence="1">
    <location>
        <begin position="623"/>
        <end position="649"/>
    </location>
</feature>
<feature type="region of interest" description="Disordered" evidence="1">
    <location>
        <begin position="1"/>
        <end position="114"/>
    </location>
</feature>
<feature type="compositionally biased region" description="Basic residues" evidence="1">
    <location>
        <begin position="85"/>
        <end position="97"/>
    </location>
</feature>
<feature type="compositionally biased region" description="Acidic residues" evidence="1">
    <location>
        <begin position="632"/>
        <end position="641"/>
    </location>
</feature>
<proteinExistence type="predicted"/>
<dbReference type="EMBL" id="GEDC01022679">
    <property type="protein sequence ID" value="JAS14619.1"/>
    <property type="molecule type" value="Transcribed_RNA"/>
</dbReference>
<evidence type="ECO:0008006" key="4">
    <source>
        <dbReference type="Google" id="ProtNLM"/>
    </source>
</evidence>
<dbReference type="Pfam" id="PF04910">
    <property type="entry name" value="Tcf25"/>
    <property type="match status" value="1"/>
</dbReference>
<feature type="compositionally biased region" description="Polar residues" evidence="1">
    <location>
        <begin position="69"/>
        <end position="80"/>
    </location>
</feature>
<dbReference type="AlphaFoldDB" id="A0A1B6CWB0"/>
<dbReference type="PANTHER" id="PTHR22684">
    <property type="entry name" value="NULP1-RELATED"/>
    <property type="match status" value="1"/>
</dbReference>
<gene>
    <name evidence="2" type="ORF">g.14741</name>
    <name evidence="3" type="ORF">g.14742</name>
</gene>
<dbReference type="PANTHER" id="PTHR22684:SF0">
    <property type="entry name" value="RIBOSOME QUALITY CONTROL COMPLEX SUBUNIT TCF25"/>
    <property type="match status" value="1"/>
</dbReference>
<evidence type="ECO:0000313" key="3">
    <source>
        <dbReference type="EMBL" id="JAS17661.1"/>
    </source>
</evidence>
<sequence>MSSRVLKKLGLQGDKDITSLCEDGSDTEADLSSSGGAKKKQLNVNRYDLLNQMSHSESEVKEDDDHETTGSLNAHENNLQGKDAIRKKKKKKKKKPGKGPCNARSSEDNIEDEVERSVREVNALYGDLAQPTPLVADSSTNFPKRSILTIEHRALNPNNELKRIFGSKVIQNEQSKRRGCRSRGHLKSTWLVSPKENWPQVGKPGLSMSLVRTENGVSYFNYEHSINYQQVQKKFLEAVELLNPDNIVSIFNTHPFHIDALLQLSDICKMSEDLQMASELVERALYCLECAFHSSFTFATGCCRLDYRHQVNRSLFVAIFKHINFIGARGLYRTALECCKLLLSLDPDTDPLGIILSIDFYALRSQNYDWLIRFATEYEPSKNLSQLPNFAFSVAVAHFQLGAGNSDVETAHQLLQNALIMFPGVLIPLLDKCNVQTDSRVTSHPFFKQAVNSQSDALATSINMYIVRFYQIWKESELLPWLERNVHAVLDRVDANDPYIKDCEIKRSKRYQYIPINVQRHIILSDDQDIKVALQESTSSTILSFDPLPPVDSINIYSRPQRHRLYENANAVSLFFNSLMPNFNINQPMPDVIPDEEEGATDTGGDFRRSVTSLLDAMRDLLSNIHNPDVPGDGDNEDGGSEEDRRPQA</sequence>
<dbReference type="InterPro" id="IPR006994">
    <property type="entry name" value="TCF25/Rqc1"/>
</dbReference>
<protein>
    <recommendedName>
        <fullName evidence="4">Transcription factor 25</fullName>
    </recommendedName>
</protein>
<name>A0A1B6CWB0_9HEMI</name>
<reference evidence="3" key="1">
    <citation type="submission" date="2015-12" db="EMBL/GenBank/DDBJ databases">
        <title>De novo transcriptome assembly of four potential Pierce s Disease insect vectors from Arizona vineyards.</title>
        <authorList>
            <person name="Tassone E.E."/>
        </authorList>
    </citation>
    <scope>NUCLEOTIDE SEQUENCE</scope>
</reference>
<dbReference type="GO" id="GO:1990112">
    <property type="term" value="C:RQC complex"/>
    <property type="evidence" value="ECO:0007669"/>
    <property type="project" value="TreeGrafter"/>
</dbReference>
<evidence type="ECO:0000256" key="1">
    <source>
        <dbReference type="SAM" id="MobiDB-lite"/>
    </source>
</evidence>
<evidence type="ECO:0000313" key="2">
    <source>
        <dbReference type="EMBL" id="JAS14619.1"/>
    </source>
</evidence>
<dbReference type="EMBL" id="GEDC01019637">
    <property type="protein sequence ID" value="JAS17661.1"/>
    <property type="molecule type" value="Transcribed_RNA"/>
</dbReference>